<dbReference type="Proteomes" id="UP001190700">
    <property type="component" value="Unassembled WGS sequence"/>
</dbReference>
<dbReference type="InterPro" id="IPR032675">
    <property type="entry name" value="LRR_dom_sf"/>
</dbReference>
<feature type="region of interest" description="Disordered" evidence="2">
    <location>
        <begin position="40"/>
        <end position="60"/>
    </location>
</feature>
<feature type="compositionally biased region" description="Polar residues" evidence="2">
    <location>
        <begin position="105"/>
        <end position="125"/>
    </location>
</feature>
<feature type="compositionally biased region" description="Basic and acidic residues" evidence="2">
    <location>
        <begin position="89"/>
        <end position="104"/>
    </location>
</feature>
<evidence type="ECO:0000256" key="1">
    <source>
        <dbReference type="ARBA" id="ARBA00004430"/>
    </source>
</evidence>
<dbReference type="SUPFAM" id="SSF52047">
    <property type="entry name" value="RNI-like"/>
    <property type="match status" value="1"/>
</dbReference>
<evidence type="ECO:0000313" key="3">
    <source>
        <dbReference type="EMBL" id="KAK3277104.1"/>
    </source>
</evidence>
<protein>
    <submittedName>
        <fullName evidence="3">Uncharacterized protein</fullName>
    </submittedName>
</protein>
<comment type="caution">
    <text evidence="3">The sequence shown here is derived from an EMBL/GenBank/DDBJ whole genome shotgun (WGS) entry which is preliminary data.</text>
</comment>
<dbReference type="GO" id="GO:0005930">
    <property type="term" value="C:axoneme"/>
    <property type="evidence" value="ECO:0007669"/>
    <property type="project" value="UniProtKB-SubCell"/>
</dbReference>
<gene>
    <name evidence="3" type="ORF">CYMTET_14869</name>
</gene>
<accession>A0AAE0GFE3</accession>
<evidence type="ECO:0000256" key="2">
    <source>
        <dbReference type="SAM" id="MobiDB-lite"/>
    </source>
</evidence>
<keyword evidence="4" id="KW-1185">Reference proteome</keyword>
<dbReference type="GO" id="GO:0019005">
    <property type="term" value="C:SCF ubiquitin ligase complex"/>
    <property type="evidence" value="ECO:0007669"/>
    <property type="project" value="TreeGrafter"/>
</dbReference>
<dbReference type="EMBL" id="LGRX02006251">
    <property type="protein sequence ID" value="KAK3277104.1"/>
    <property type="molecule type" value="Genomic_DNA"/>
</dbReference>
<comment type="subcellular location">
    <subcellularLocation>
        <location evidence="1">Cytoplasm</location>
        <location evidence="1">Cytoskeleton</location>
        <location evidence="1">Cilium axoneme</location>
    </subcellularLocation>
</comment>
<feature type="compositionally biased region" description="Basic and acidic residues" evidence="2">
    <location>
        <begin position="43"/>
        <end position="53"/>
    </location>
</feature>
<dbReference type="PANTHER" id="PTHR13318">
    <property type="entry name" value="PARTNER OF PAIRED, ISOFORM B-RELATED"/>
    <property type="match status" value="1"/>
</dbReference>
<name>A0AAE0GFE3_9CHLO</name>
<dbReference type="GO" id="GO:0031146">
    <property type="term" value="P:SCF-dependent proteasomal ubiquitin-dependent protein catabolic process"/>
    <property type="evidence" value="ECO:0007669"/>
    <property type="project" value="TreeGrafter"/>
</dbReference>
<sequence>MIATPNPPKNTFALLENPEPNLKVCDDCETADGEDCVCPISQEKSRSNSDEPLVKAPNTDARYLLRHFKQVYRTHDGKKGLDPLSGASSERHGSAPDLKERLDSSESNPTGPSSTPLANADASESTADRHVPTDSPHTLFESDKLQHVRNLVRDKLISFDTYHVEKAHLRRAGIVEQALCALIEARPLCVEHFRTLADDLRAYSLLSSGMLRMVRGRTLHLEPFETLDLTAKGPLFMEDATEISITKGLRKIGLGDCSLTDELLAPIIGIPTLETLHLEHNPLLEFSNLPTTFPSLKVLNLSECDLADASLEFVKHAPQMVALDISKNPKLTHECVTRLVVSLRLKHLSLAHCTGLTGEIFQHLSNLRYIRTVNLKGCDQLPATATAGYERTLMRNYTEEKWHLFNAI</sequence>
<feature type="region of interest" description="Disordered" evidence="2">
    <location>
        <begin position="75"/>
        <end position="140"/>
    </location>
</feature>
<dbReference type="Gene3D" id="3.80.10.10">
    <property type="entry name" value="Ribonuclease Inhibitor"/>
    <property type="match status" value="1"/>
</dbReference>
<dbReference type="AlphaFoldDB" id="A0AAE0GFE3"/>
<reference evidence="3 4" key="1">
    <citation type="journal article" date="2015" name="Genome Biol. Evol.">
        <title>Comparative Genomics of a Bacterivorous Green Alga Reveals Evolutionary Causalities and Consequences of Phago-Mixotrophic Mode of Nutrition.</title>
        <authorList>
            <person name="Burns J.A."/>
            <person name="Paasch A."/>
            <person name="Narechania A."/>
            <person name="Kim E."/>
        </authorList>
    </citation>
    <scope>NUCLEOTIDE SEQUENCE [LARGE SCALE GENOMIC DNA]</scope>
    <source>
        <strain evidence="3 4">PLY_AMNH</strain>
    </source>
</reference>
<evidence type="ECO:0000313" key="4">
    <source>
        <dbReference type="Proteomes" id="UP001190700"/>
    </source>
</evidence>
<proteinExistence type="predicted"/>
<organism evidence="3 4">
    <name type="scientific">Cymbomonas tetramitiformis</name>
    <dbReference type="NCBI Taxonomy" id="36881"/>
    <lineage>
        <taxon>Eukaryota</taxon>
        <taxon>Viridiplantae</taxon>
        <taxon>Chlorophyta</taxon>
        <taxon>Pyramimonadophyceae</taxon>
        <taxon>Pyramimonadales</taxon>
        <taxon>Pyramimonadaceae</taxon>
        <taxon>Cymbomonas</taxon>
    </lineage>
</organism>